<keyword evidence="1" id="KW-0175">Coiled coil</keyword>
<reference evidence="2 3" key="1">
    <citation type="submission" date="2015-11" db="EMBL/GenBank/DDBJ databases">
        <title>Genome sequence of Pyrodictium occultum PL-19, a marine hyperthermophilic archaeon isolated from Volcano, Italy.</title>
        <authorList>
            <person name="Utturkar S."/>
            <person name="Huber H."/>
            <person name="Leptihn S."/>
            <person name="Brown S."/>
            <person name="Stetter K.O."/>
            <person name="Podar M."/>
        </authorList>
    </citation>
    <scope>NUCLEOTIDE SEQUENCE [LARGE SCALE GENOMIC DNA]</scope>
    <source>
        <strain evidence="2 3">PL-19</strain>
    </source>
</reference>
<protein>
    <submittedName>
        <fullName evidence="2">Uncharacterized protein</fullName>
    </submittedName>
</protein>
<proteinExistence type="predicted"/>
<accession>A0A0V8RRE0</accession>
<dbReference type="Proteomes" id="UP000053352">
    <property type="component" value="Unassembled WGS sequence"/>
</dbReference>
<name>A0A0V8RRE0_PYROC</name>
<dbReference type="RefSeq" id="WP_058371469.1">
    <property type="nucleotide sequence ID" value="NZ_LNTB01000002.1"/>
</dbReference>
<dbReference type="EMBL" id="LNTB01000002">
    <property type="protein sequence ID" value="KSW10704.1"/>
    <property type="molecule type" value="Genomic_DNA"/>
</dbReference>
<sequence>MRRQGEALSRRWGAVASEGAGRLEQRLERLLASLDRMKKLLEDIALDEMSEARAYGDLARLCHDEDSRWNLLLIAMDSIVHKEIAWALIRAASEIEVTVKEVLSYKPRPEDMGRLLGLLEAHATIEDLARSNYEGIVPLAEPGTTLRKLAELLTEEEAKHQRLVASALQRLQRLVEEGRGAGEARG</sequence>
<dbReference type="InterPro" id="IPR009078">
    <property type="entry name" value="Ferritin-like_SF"/>
</dbReference>
<evidence type="ECO:0000313" key="3">
    <source>
        <dbReference type="Proteomes" id="UP000053352"/>
    </source>
</evidence>
<evidence type="ECO:0000313" key="2">
    <source>
        <dbReference type="EMBL" id="KSW10704.1"/>
    </source>
</evidence>
<feature type="coiled-coil region" evidence="1">
    <location>
        <begin position="20"/>
        <end position="47"/>
    </location>
</feature>
<keyword evidence="3" id="KW-1185">Reference proteome</keyword>
<dbReference type="OrthoDB" id="15418at2157"/>
<evidence type="ECO:0000256" key="1">
    <source>
        <dbReference type="SAM" id="Coils"/>
    </source>
</evidence>
<organism evidence="2 3">
    <name type="scientific">Pyrodictium occultum</name>
    <dbReference type="NCBI Taxonomy" id="2309"/>
    <lineage>
        <taxon>Archaea</taxon>
        <taxon>Thermoproteota</taxon>
        <taxon>Thermoprotei</taxon>
        <taxon>Desulfurococcales</taxon>
        <taxon>Pyrodictiaceae</taxon>
        <taxon>Pyrodictium</taxon>
    </lineage>
</organism>
<dbReference type="SUPFAM" id="SSF47240">
    <property type="entry name" value="Ferritin-like"/>
    <property type="match status" value="1"/>
</dbReference>
<gene>
    <name evidence="2" type="ORF">CF15_07925</name>
</gene>
<comment type="caution">
    <text evidence="2">The sequence shown here is derived from an EMBL/GenBank/DDBJ whole genome shotgun (WGS) entry which is preliminary data.</text>
</comment>
<dbReference type="AlphaFoldDB" id="A0A0V8RRE0"/>